<dbReference type="InterPro" id="IPR046342">
    <property type="entry name" value="CBS_dom_sf"/>
</dbReference>
<evidence type="ECO:0000313" key="6">
    <source>
        <dbReference type="EMBL" id="BCJ87846.1"/>
    </source>
</evidence>
<dbReference type="PROSITE" id="PS50883">
    <property type="entry name" value="EAL"/>
    <property type="match status" value="1"/>
</dbReference>
<dbReference type="SUPFAM" id="SSF54631">
    <property type="entry name" value="CBS-domain pair"/>
    <property type="match status" value="1"/>
</dbReference>
<feature type="domain" description="CBS" evidence="5">
    <location>
        <begin position="505"/>
        <end position="564"/>
    </location>
</feature>
<sequence>MGNRQKSILLLDDSFINERFLKRLNGQLKKGQVGFIYLDIKRFGDVYQTRGQLFCNRVLQTLNQIILRFEQEKWEGCFSRRMLGDDLFLFFLLPDQKVDLFSDFAYRLRTEVEQQLNAELNLPEKELELYVGTSIFHSVSSKNISNELYRGLKQAMQDAKNEAQLEQIERRKEFFRILEQKLIRAVYQPIISLLTGAVYGYEALARGPQGSGFEAPLDMFSYAEQMDSLYHLEKVAREQAISGFRCGETNSKLFINLNANVINDPFFTAGETAKLLRRVNLTPQQIVFEITERQSIEDFPSFVKAINYYRKQGYRIAIDDAGAGYSSLQAIAEIRPDYIKIDRSIIHQIDSHHAKRILLETLVTFATKMNCKIIAEGIETTQELNTVLKIGVHCGQGYLLGRPKAGFEEVSAEIVKLIKRNQYVPTTQGYSGALKDIVRPVKTFEEGTVTQEIVSYFNRFEDESGVVIVREGRPIGLIMREKLFQALASQYGVPLYWKRPVSKLMDGNPIILDENTGVEDASRIAMVRDHQRIYDLLIVTREGNILGVVTIHSILDTITNAKLEYARDMNPLTGLPGNRLIEIELDKRIQLGQDFSVIYADLDRFKEFNDRCGFREGDQVIRGLANLLLSVLSNASVKDDFLGHIGGDDFIIITNHPSPQEICRQIIERFDNEQSGHGPTISLALLRCSGNDLKGFSAEQLSNQAVQIKKIAKSQAGSAFVEREMS</sequence>
<dbReference type="PANTHER" id="PTHR33121:SF76">
    <property type="entry name" value="SIGNALING PROTEIN"/>
    <property type="match status" value="1"/>
</dbReference>
<feature type="domain" description="EAL" evidence="3">
    <location>
        <begin position="167"/>
        <end position="417"/>
    </location>
</feature>
<dbReference type="RefSeq" id="WP_200758276.1">
    <property type="nucleotide sequence ID" value="NZ_AP023366.1"/>
</dbReference>
<dbReference type="InterPro" id="IPR043128">
    <property type="entry name" value="Rev_trsase/Diguanyl_cyclase"/>
</dbReference>
<dbReference type="Gene3D" id="3.20.20.450">
    <property type="entry name" value="EAL domain"/>
    <property type="match status" value="1"/>
</dbReference>
<keyword evidence="2" id="KW-0175">Coiled coil</keyword>
<keyword evidence="1" id="KW-0129">CBS domain</keyword>
<accession>A0A7I8DG48</accession>
<reference evidence="6 7" key="1">
    <citation type="submission" date="2020-08" db="EMBL/GenBank/DDBJ databases">
        <title>Complete Genome Sequence of Effusibacillus dendaii Strain skT53, Isolated from Farmland soil.</title>
        <authorList>
            <person name="Konishi T."/>
            <person name="Kawasaki H."/>
        </authorList>
    </citation>
    <scope>NUCLEOTIDE SEQUENCE [LARGE SCALE GENOMIC DNA]</scope>
    <source>
        <strain evidence="7">skT53</strain>
    </source>
</reference>
<dbReference type="CDD" id="cd01948">
    <property type="entry name" value="EAL"/>
    <property type="match status" value="1"/>
</dbReference>
<dbReference type="KEGG" id="eff:skT53_28310"/>
<dbReference type="SUPFAM" id="SSF55073">
    <property type="entry name" value="Nucleotide cyclase"/>
    <property type="match status" value="1"/>
</dbReference>
<dbReference type="Pfam" id="PF00563">
    <property type="entry name" value="EAL"/>
    <property type="match status" value="1"/>
</dbReference>
<dbReference type="Pfam" id="PF00990">
    <property type="entry name" value="GGDEF"/>
    <property type="match status" value="2"/>
</dbReference>
<dbReference type="InterPro" id="IPR000644">
    <property type="entry name" value="CBS_dom"/>
</dbReference>
<dbReference type="InterPro" id="IPR050706">
    <property type="entry name" value="Cyclic-di-GMP_PDE-like"/>
</dbReference>
<dbReference type="InterPro" id="IPR029787">
    <property type="entry name" value="Nucleotide_cyclase"/>
</dbReference>
<evidence type="ECO:0000256" key="2">
    <source>
        <dbReference type="SAM" id="Coils"/>
    </source>
</evidence>
<evidence type="ECO:0000313" key="7">
    <source>
        <dbReference type="Proteomes" id="UP000593802"/>
    </source>
</evidence>
<dbReference type="Gene3D" id="3.10.580.10">
    <property type="entry name" value="CBS-domain"/>
    <property type="match status" value="1"/>
</dbReference>
<keyword evidence="7" id="KW-1185">Reference proteome</keyword>
<feature type="domain" description="GGDEF" evidence="4">
    <location>
        <begin position="31"/>
        <end position="173"/>
    </location>
</feature>
<dbReference type="NCBIfam" id="TIGR00254">
    <property type="entry name" value="GGDEF"/>
    <property type="match status" value="1"/>
</dbReference>
<dbReference type="SMART" id="SM00052">
    <property type="entry name" value="EAL"/>
    <property type="match status" value="1"/>
</dbReference>
<proteinExistence type="predicted"/>
<feature type="coiled-coil region" evidence="2">
    <location>
        <begin position="142"/>
        <end position="169"/>
    </location>
</feature>
<feature type="domain" description="GGDEF" evidence="4">
    <location>
        <begin position="593"/>
        <end position="725"/>
    </location>
</feature>
<dbReference type="Pfam" id="PF00571">
    <property type="entry name" value="CBS"/>
    <property type="match status" value="1"/>
</dbReference>
<dbReference type="GO" id="GO:0071111">
    <property type="term" value="F:cyclic-guanylate-specific phosphodiesterase activity"/>
    <property type="evidence" value="ECO:0007669"/>
    <property type="project" value="InterPro"/>
</dbReference>
<evidence type="ECO:0000259" key="5">
    <source>
        <dbReference type="PROSITE" id="PS51371"/>
    </source>
</evidence>
<dbReference type="SUPFAM" id="SSF141868">
    <property type="entry name" value="EAL domain-like"/>
    <property type="match status" value="1"/>
</dbReference>
<dbReference type="InterPro" id="IPR001633">
    <property type="entry name" value="EAL_dom"/>
</dbReference>
<dbReference type="PROSITE" id="PS51371">
    <property type="entry name" value="CBS"/>
    <property type="match status" value="1"/>
</dbReference>
<dbReference type="InterPro" id="IPR000160">
    <property type="entry name" value="GGDEF_dom"/>
</dbReference>
<dbReference type="Gene3D" id="3.30.70.270">
    <property type="match status" value="2"/>
</dbReference>
<evidence type="ECO:0000259" key="3">
    <source>
        <dbReference type="PROSITE" id="PS50883"/>
    </source>
</evidence>
<evidence type="ECO:0000256" key="1">
    <source>
        <dbReference type="PROSITE-ProRule" id="PRU00703"/>
    </source>
</evidence>
<dbReference type="AlphaFoldDB" id="A0A7I8DG48"/>
<dbReference type="EMBL" id="AP023366">
    <property type="protein sequence ID" value="BCJ87846.1"/>
    <property type="molecule type" value="Genomic_DNA"/>
</dbReference>
<organism evidence="6 7">
    <name type="scientific">Effusibacillus dendaii</name>
    <dbReference type="NCBI Taxonomy" id="2743772"/>
    <lineage>
        <taxon>Bacteria</taxon>
        <taxon>Bacillati</taxon>
        <taxon>Bacillota</taxon>
        <taxon>Bacilli</taxon>
        <taxon>Bacillales</taxon>
        <taxon>Alicyclobacillaceae</taxon>
        <taxon>Effusibacillus</taxon>
    </lineage>
</organism>
<dbReference type="PANTHER" id="PTHR33121">
    <property type="entry name" value="CYCLIC DI-GMP PHOSPHODIESTERASE PDEF"/>
    <property type="match status" value="1"/>
</dbReference>
<dbReference type="SMART" id="SM00267">
    <property type="entry name" value="GGDEF"/>
    <property type="match status" value="1"/>
</dbReference>
<protein>
    <submittedName>
        <fullName evidence="6">Diguanylate phosphodiesterase</fullName>
    </submittedName>
</protein>
<dbReference type="PROSITE" id="PS50887">
    <property type="entry name" value="GGDEF"/>
    <property type="match status" value="2"/>
</dbReference>
<dbReference type="CDD" id="cd01949">
    <property type="entry name" value="GGDEF"/>
    <property type="match status" value="1"/>
</dbReference>
<gene>
    <name evidence="6" type="ORF">skT53_28310</name>
</gene>
<name>A0A7I8DG48_9BACL</name>
<evidence type="ECO:0000259" key="4">
    <source>
        <dbReference type="PROSITE" id="PS50887"/>
    </source>
</evidence>
<dbReference type="InterPro" id="IPR035919">
    <property type="entry name" value="EAL_sf"/>
</dbReference>
<dbReference type="Proteomes" id="UP000593802">
    <property type="component" value="Chromosome"/>
</dbReference>